<dbReference type="EMBL" id="BK014762">
    <property type="protein sequence ID" value="DAD74630.1"/>
    <property type="molecule type" value="Genomic_DNA"/>
</dbReference>
<organism evidence="1">
    <name type="scientific">Myoviridae sp. ctZgq1</name>
    <dbReference type="NCBI Taxonomy" id="2826666"/>
    <lineage>
        <taxon>Viruses</taxon>
        <taxon>Duplodnaviria</taxon>
        <taxon>Heunggongvirae</taxon>
        <taxon>Uroviricota</taxon>
        <taxon>Caudoviricetes</taxon>
    </lineage>
</organism>
<evidence type="ECO:0000313" key="1">
    <source>
        <dbReference type="EMBL" id="DAD74630.1"/>
    </source>
</evidence>
<name>A0A8S5LX77_9CAUD</name>
<accession>A0A8S5LX77</accession>
<reference evidence="1" key="1">
    <citation type="journal article" date="2021" name="Proc. Natl. Acad. Sci. U.S.A.">
        <title>A Catalog of Tens of Thousands of Viruses from Human Metagenomes Reveals Hidden Associations with Chronic Diseases.</title>
        <authorList>
            <person name="Tisza M.J."/>
            <person name="Buck C.B."/>
        </authorList>
    </citation>
    <scope>NUCLEOTIDE SEQUENCE</scope>
    <source>
        <strain evidence="1">CtZgq1</strain>
    </source>
</reference>
<sequence length="92" mass="11214">MLSKERIKKLKELLTVDCKSTAYIPEFYLRKEVIPQLIITYIIYDKRYNFTLPLYLFENTDNSNTYERAQEELVKEIKRNVKLAHKREELIR</sequence>
<protein>
    <submittedName>
        <fullName evidence="1">Uncharacterized protein</fullName>
    </submittedName>
</protein>
<proteinExistence type="predicted"/>